<evidence type="ECO:0000256" key="6">
    <source>
        <dbReference type="ARBA" id="ARBA00023136"/>
    </source>
</evidence>
<feature type="transmembrane region" description="Helical" evidence="7">
    <location>
        <begin position="488"/>
        <end position="506"/>
    </location>
</feature>
<keyword evidence="5 7" id="KW-1133">Transmembrane helix</keyword>
<gene>
    <name evidence="9" type="ORF">B0I35DRAFT_452055</name>
</gene>
<keyword evidence="10" id="KW-1185">Reference proteome</keyword>
<evidence type="ECO:0000256" key="3">
    <source>
        <dbReference type="ARBA" id="ARBA00022448"/>
    </source>
</evidence>
<evidence type="ECO:0000256" key="2">
    <source>
        <dbReference type="ARBA" id="ARBA00007520"/>
    </source>
</evidence>
<evidence type="ECO:0000256" key="7">
    <source>
        <dbReference type="SAM" id="Phobius"/>
    </source>
</evidence>
<dbReference type="CDD" id="cd17502">
    <property type="entry name" value="MFS_Azr1_MDR_like"/>
    <property type="match status" value="1"/>
</dbReference>
<keyword evidence="4 7" id="KW-0812">Transmembrane</keyword>
<evidence type="ECO:0000256" key="1">
    <source>
        <dbReference type="ARBA" id="ARBA00004141"/>
    </source>
</evidence>
<keyword evidence="6 7" id="KW-0472">Membrane</keyword>
<evidence type="ECO:0000259" key="8">
    <source>
        <dbReference type="PROSITE" id="PS50850"/>
    </source>
</evidence>
<dbReference type="InterPro" id="IPR036259">
    <property type="entry name" value="MFS_trans_sf"/>
</dbReference>
<dbReference type="Pfam" id="PF07690">
    <property type="entry name" value="MFS_1"/>
    <property type="match status" value="1"/>
</dbReference>
<organism evidence="9 10">
    <name type="scientific">Stachybotrys elegans</name>
    <dbReference type="NCBI Taxonomy" id="80388"/>
    <lineage>
        <taxon>Eukaryota</taxon>
        <taxon>Fungi</taxon>
        <taxon>Dikarya</taxon>
        <taxon>Ascomycota</taxon>
        <taxon>Pezizomycotina</taxon>
        <taxon>Sordariomycetes</taxon>
        <taxon>Hypocreomycetidae</taxon>
        <taxon>Hypocreales</taxon>
        <taxon>Stachybotryaceae</taxon>
        <taxon>Stachybotrys</taxon>
    </lineage>
</organism>
<dbReference type="PANTHER" id="PTHR23501:SF49">
    <property type="entry name" value="MAJOR FACILITATOR SUPERFAMILY (MFS) PROFILE DOMAIN-CONTAINING PROTEIN"/>
    <property type="match status" value="1"/>
</dbReference>
<keyword evidence="3" id="KW-0813">Transport</keyword>
<dbReference type="EMBL" id="JAGPNK010000009">
    <property type="protein sequence ID" value="KAH7313649.1"/>
    <property type="molecule type" value="Genomic_DNA"/>
</dbReference>
<dbReference type="PROSITE" id="PS50850">
    <property type="entry name" value="MFS"/>
    <property type="match status" value="1"/>
</dbReference>
<dbReference type="Gene3D" id="1.20.1720.10">
    <property type="entry name" value="Multidrug resistance protein D"/>
    <property type="match status" value="1"/>
</dbReference>
<feature type="transmembrane region" description="Helical" evidence="7">
    <location>
        <begin position="349"/>
        <end position="367"/>
    </location>
</feature>
<dbReference type="Gene3D" id="1.20.1250.20">
    <property type="entry name" value="MFS general substrate transporter like domains"/>
    <property type="match status" value="1"/>
</dbReference>
<feature type="transmembrane region" description="Helical" evidence="7">
    <location>
        <begin position="322"/>
        <end position="343"/>
    </location>
</feature>
<dbReference type="GO" id="GO:0022857">
    <property type="term" value="F:transmembrane transporter activity"/>
    <property type="evidence" value="ECO:0007669"/>
    <property type="project" value="InterPro"/>
</dbReference>
<dbReference type="GO" id="GO:0005886">
    <property type="term" value="C:plasma membrane"/>
    <property type="evidence" value="ECO:0007669"/>
    <property type="project" value="TreeGrafter"/>
</dbReference>
<dbReference type="PANTHER" id="PTHR23501">
    <property type="entry name" value="MAJOR FACILITATOR SUPERFAMILY"/>
    <property type="match status" value="1"/>
</dbReference>
<feature type="transmembrane region" description="Helical" evidence="7">
    <location>
        <begin position="117"/>
        <end position="138"/>
    </location>
</feature>
<accession>A0A8K0SNV5</accession>
<feature type="transmembrane region" description="Helical" evidence="7">
    <location>
        <begin position="58"/>
        <end position="81"/>
    </location>
</feature>
<dbReference type="InterPro" id="IPR020846">
    <property type="entry name" value="MFS_dom"/>
</dbReference>
<feature type="domain" description="Major facilitator superfamily (MFS) profile" evidence="8">
    <location>
        <begin position="23"/>
        <end position="511"/>
    </location>
</feature>
<dbReference type="AlphaFoldDB" id="A0A8K0SNV5"/>
<feature type="transmembrane region" description="Helical" evidence="7">
    <location>
        <begin position="18"/>
        <end position="37"/>
    </location>
</feature>
<dbReference type="Proteomes" id="UP000813444">
    <property type="component" value="Unassembled WGS sequence"/>
</dbReference>
<feature type="transmembrane region" description="Helical" evidence="7">
    <location>
        <begin position="285"/>
        <end position="310"/>
    </location>
</feature>
<comment type="similarity">
    <text evidence="2">Belongs to the major facilitator superfamily. TCR/Tet family.</text>
</comment>
<feature type="transmembrane region" description="Helical" evidence="7">
    <location>
        <begin position="176"/>
        <end position="197"/>
    </location>
</feature>
<feature type="transmembrane region" description="Helical" evidence="7">
    <location>
        <begin position="217"/>
        <end position="236"/>
    </location>
</feature>
<comment type="caution">
    <text evidence="9">The sequence shown here is derived from an EMBL/GenBank/DDBJ whole genome shotgun (WGS) entry which is preliminary data.</text>
</comment>
<evidence type="ECO:0000256" key="5">
    <source>
        <dbReference type="ARBA" id="ARBA00022989"/>
    </source>
</evidence>
<comment type="subcellular location">
    <subcellularLocation>
        <location evidence="1">Membrane</location>
        <topology evidence="1">Multi-pass membrane protein</topology>
    </subcellularLocation>
</comment>
<sequence length="525" mass="56747">MSDTSGSEAELTDYVEGWALFFLLVGICLAVFLISLDRTIITTAIPYITREFQSTRDIGWYGSSYLLTACAFQPVFGRIFLLFSSKWSYLVAVVTFEIGSLICGVSPNSLTLIIGRAIAGFGSAGILTGSFTIAATSIPPRTRPIHMAIVGMMFGVGASVGPLFGGVFTDLVTWRWCFYINLPVGGITILAFIFCYRSNRPKNEHRSWMSRFLELDLVGNAILLIAAVMLFLALEFTVEGQPWGEARVVGLLCGSGISAVLFIIWQWWKQDGALLPPAIVCQRSVAASCVMGFMIYGSLLSMTFFLPLWFQGVGGDSALTSGVNMIPYFIVNAFGALVAGVFVSIVGYYVPPCIVGNAIAMVGAGLLTTLTTKTTTAEWAIYEIIVAAGLGLSIQQGFTAVQTVLPEDEVSIGTAAVVASQSFGGAVFVSVGNNIFQNEMVRLAKTHNITGVDVREVVGAGATAFRDLVRPEILPEFIHIYNEALQQVFYSVIPLVGLALVSSFFFEWRSIKVKKPNGEREKTPA</sequence>
<name>A0A8K0SNV5_9HYPO</name>
<dbReference type="OrthoDB" id="10021397at2759"/>
<dbReference type="FunFam" id="1.20.1250.20:FF:000196">
    <property type="entry name" value="MFS toxin efflux pump (AflT)"/>
    <property type="match status" value="1"/>
</dbReference>
<evidence type="ECO:0000313" key="10">
    <source>
        <dbReference type="Proteomes" id="UP000813444"/>
    </source>
</evidence>
<dbReference type="SUPFAM" id="SSF103473">
    <property type="entry name" value="MFS general substrate transporter"/>
    <property type="match status" value="1"/>
</dbReference>
<evidence type="ECO:0000256" key="4">
    <source>
        <dbReference type="ARBA" id="ARBA00022692"/>
    </source>
</evidence>
<dbReference type="InterPro" id="IPR011701">
    <property type="entry name" value="MFS"/>
</dbReference>
<dbReference type="PRINTS" id="PR01036">
    <property type="entry name" value="TCRTETB"/>
</dbReference>
<protein>
    <submittedName>
        <fullName evidence="9">Major facilitator superfamily transporter</fullName>
    </submittedName>
</protein>
<feature type="transmembrane region" description="Helical" evidence="7">
    <location>
        <begin position="144"/>
        <end position="164"/>
    </location>
</feature>
<dbReference type="FunFam" id="1.20.1250.20:FF:000489">
    <property type="entry name" value="MFS general substrate transporter"/>
    <property type="match status" value="1"/>
</dbReference>
<feature type="transmembrane region" description="Helical" evidence="7">
    <location>
        <begin position="248"/>
        <end position="265"/>
    </location>
</feature>
<proteinExistence type="inferred from homology"/>
<reference evidence="9" key="1">
    <citation type="journal article" date="2021" name="Nat. Commun.">
        <title>Genetic determinants of endophytism in the Arabidopsis root mycobiome.</title>
        <authorList>
            <person name="Mesny F."/>
            <person name="Miyauchi S."/>
            <person name="Thiergart T."/>
            <person name="Pickel B."/>
            <person name="Atanasova L."/>
            <person name="Karlsson M."/>
            <person name="Huettel B."/>
            <person name="Barry K.W."/>
            <person name="Haridas S."/>
            <person name="Chen C."/>
            <person name="Bauer D."/>
            <person name="Andreopoulos W."/>
            <person name="Pangilinan J."/>
            <person name="LaButti K."/>
            <person name="Riley R."/>
            <person name="Lipzen A."/>
            <person name="Clum A."/>
            <person name="Drula E."/>
            <person name="Henrissat B."/>
            <person name="Kohler A."/>
            <person name="Grigoriev I.V."/>
            <person name="Martin F.M."/>
            <person name="Hacquard S."/>
        </authorList>
    </citation>
    <scope>NUCLEOTIDE SEQUENCE</scope>
    <source>
        <strain evidence="9">MPI-CAGE-CH-0235</strain>
    </source>
</reference>
<evidence type="ECO:0000313" key="9">
    <source>
        <dbReference type="EMBL" id="KAH7313649.1"/>
    </source>
</evidence>